<name>A0A3N0Y6Q0_ANAGA</name>
<proteinExistence type="predicted"/>
<sequence>MLNRRRSVGPSDHSVWLFSYCHLLVRKGISSYACRRRTDVLLGRRLSSVGLVCQGTFGYRRCRREPTLQSAFVATSSSVSAWLSCPCASKNVIREEMLLQEGGEVILIKDYKGT</sequence>
<dbReference type="Proteomes" id="UP000281406">
    <property type="component" value="Unassembled WGS sequence"/>
</dbReference>
<protein>
    <submittedName>
        <fullName evidence="1">Uncharacterized protein</fullName>
    </submittedName>
</protein>
<keyword evidence="2" id="KW-1185">Reference proteome</keyword>
<dbReference type="EMBL" id="RJVU01051648">
    <property type="protein sequence ID" value="ROL41520.1"/>
    <property type="molecule type" value="Genomic_DNA"/>
</dbReference>
<evidence type="ECO:0000313" key="1">
    <source>
        <dbReference type="EMBL" id="ROL41520.1"/>
    </source>
</evidence>
<reference evidence="1 2" key="1">
    <citation type="submission" date="2018-10" db="EMBL/GenBank/DDBJ databases">
        <title>Genome assembly for a Yunnan-Guizhou Plateau 3E fish, Anabarilius grahami (Regan), and its evolutionary and genetic applications.</title>
        <authorList>
            <person name="Jiang W."/>
        </authorList>
    </citation>
    <scope>NUCLEOTIDE SEQUENCE [LARGE SCALE GENOMIC DNA]</scope>
    <source>
        <strain evidence="1">AG-KIZ</strain>
        <tissue evidence="1">Muscle</tissue>
    </source>
</reference>
<organism evidence="1 2">
    <name type="scientific">Anabarilius grahami</name>
    <name type="common">Kanglang fish</name>
    <name type="synonym">Barilius grahami</name>
    <dbReference type="NCBI Taxonomy" id="495550"/>
    <lineage>
        <taxon>Eukaryota</taxon>
        <taxon>Metazoa</taxon>
        <taxon>Chordata</taxon>
        <taxon>Craniata</taxon>
        <taxon>Vertebrata</taxon>
        <taxon>Euteleostomi</taxon>
        <taxon>Actinopterygii</taxon>
        <taxon>Neopterygii</taxon>
        <taxon>Teleostei</taxon>
        <taxon>Ostariophysi</taxon>
        <taxon>Cypriniformes</taxon>
        <taxon>Xenocyprididae</taxon>
        <taxon>Xenocypridinae</taxon>
        <taxon>Xenocypridinae incertae sedis</taxon>
        <taxon>Anabarilius</taxon>
    </lineage>
</organism>
<dbReference type="AlphaFoldDB" id="A0A3N0Y6Q0"/>
<gene>
    <name evidence="1" type="ORF">DPX16_6918</name>
</gene>
<accession>A0A3N0Y6Q0</accession>
<evidence type="ECO:0000313" key="2">
    <source>
        <dbReference type="Proteomes" id="UP000281406"/>
    </source>
</evidence>
<dbReference type="OrthoDB" id="5562028at2759"/>
<comment type="caution">
    <text evidence="1">The sequence shown here is derived from an EMBL/GenBank/DDBJ whole genome shotgun (WGS) entry which is preliminary data.</text>
</comment>